<proteinExistence type="predicted"/>
<dbReference type="Proteomes" id="UP000799291">
    <property type="component" value="Unassembled WGS sequence"/>
</dbReference>
<dbReference type="EMBL" id="MU005589">
    <property type="protein sequence ID" value="KAF2681866.1"/>
    <property type="molecule type" value="Genomic_DNA"/>
</dbReference>
<keyword evidence="2" id="KW-1185">Reference proteome</keyword>
<organism evidence="1 2">
    <name type="scientific">Lentithecium fluviatile CBS 122367</name>
    <dbReference type="NCBI Taxonomy" id="1168545"/>
    <lineage>
        <taxon>Eukaryota</taxon>
        <taxon>Fungi</taxon>
        <taxon>Dikarya</taxon>
        <taxon>Ascomycota</taxon>
        <taxon>Pezizomycotina</taxon>
        <taxon>Dothideomycetes</taxon>
        <taxon>Pleosporomycetidae</taxon>
        <taxon>Pleosporales</taxon>
        <taxon>Massarineae</taxon>
        <taxon>Lentitheciaceae</taxon>
        <taxon>Lentithecium</taxon>
    </lineage>
</organism>
<evidence type="ECO:0000313" key="1">
    <source>
        <dbReference type="EMBL" id="KAF2681866.1"/>
    </source>
</evidence>
<protein>
    <submittedName>
        <fullName evidence="1">Uncharacterized protein</fullName>
    </submittedName>
</protein>
<reference evidence="1" key="1">
    <citation type="journal article" date="2020" name="Stud. Mycol.">
        <title>101 Dothideomycetes genomes: a test case for predicting lifestyles and emergence of pathogens.</title>
        <authorList>
            <person name="Haridas S."/>
            <person name="Albert R."/>
            <person name="Binder M."/>
            <person name="Bloem J."/>
            <person name="Labutti K."/>
            <person name="Salamov A."/>
            <person name="Andreopoulos B."/>
            <person name="Baker S."/>
            <person name="Barry K."/>
            <person name="Bills G."/>
            <person name="Bluhm B."/>
            <person name="Cannon C."/>
            <person name="Castanera R."/>
            <person name="Culley D."/>
            <person name="Daum C."/>
            <person name="Ezra D."/>
            <person name="Gonzalez J."/>
            <person name="Henrissat B."/>
            <person name="Kuo A."/>
            <person name="Liang C."/>
            <person name="Lipzen A."/>
            <person name="Lutzoni F."/>
            <person name="Magnuson J."/>
            <person name="Mondo S."/>
            <person name="Nolan M."/>
            <person name="Ohm R."/>
            <person name="Pangilinan J."/>
            <person name="Park H.-J."/>
            <person name="Ramirez L."/>
            <person name="Alfaro M."/>
            <person name="Sun H."/>
            <person name="Tritt A."/>
            <person name="Yoshinaga Y."/>
            <person name="Zwiers L.-H."/>
            <person name="Turgeon B."/>
            <person name="Goodwin S."/>
            <person name="Spatafora J."/>
            <person name="Crous P."/>
            <person name="Grigoriev I."/>
        </authorList>
    </citation>
    <scope>NUCLEOTIDE SEQUENCE</scope>
    <source>
        <strain evidence="1">CBS 122367</strain>
    </source>
</reference>
<accession>A0A6G1IUE3</accession>
<evidence type="ECO:0000313" key="2">
    <source>
        <dbReference type="Proteomes" id="UP000799291"/>
    </source>
</evidence>
<sequence>MYLCKVASYAPENLRSVVFDQITELYVSECHLGLLPKGSLQRDLAIGLTKSNFPKLRKLTVNRKRMGLEFHKRLPMASEVPELSHPTIIGGELGRSATVDFISRFGQNVGLLVLQNPNSYFHIGPWKSLLLALPKLRLKCLEILYDDKFLHGLYGRHWVDPISPGELYAAAETVFIRGSWLKDYVERHHEVLESVSSSGPGIMSKISGLILVGFDFDFV</sequence>
<dbReference type="AlphaFoldDB" id="A0A6G1IUE3"/>
<gene>
    <name evidence="1" type="ORF">K458DRAFT_74774</name>
</gene>
<name>A0A6G1IUE3_9PLEO</name>